<evidence type="ECO:0000256" key="9">
    <source>
        <dbReference type="ARBA" id="ARBA00022764"/>
    </source>
</evidence>
<dbReference type="EC" id="3.4.21.107" evidence="4"/>
<accession>A0A3M8QQ56</accession>
<dbReference type="SUPFAM" id="SSF50494">
    <property type="entry name" value="Trypsin-like serine proteases"/>
    <property type="match status" value="1"/>
</dbReference>
<evidence type="ECO:0000256" key="8">
    <source>
        <dbReference type="ARBA" id="ARBA00022737"/>
    </source>
</evidence>
<evidence type="ECO:0000256" key="1">
    <source>
        <dbReference type="ARBA" id="ARBA00001772"/>
    </source>
</evidence>
<dbReference type="InterPro" id="IPR001478">
    <property type="entry name" value="PDZ"/>
</dbReference>
<evidence type="ECO:0000256" key="5">
    <source>
        <dbReference type="ARBA" id="ARBA00013958"/>
    </source>
</evidence>
<dbReference type="EMBL" id="RIZI01000195">
    <property type="protein sequence ID" value="RNF57801.1"/>
    <property type="molecule type" value="Genomic_DNA"/>
</dbReference>
<reference evidence="18" key="1">
    <citation type="submission" date="2018-10" db="EMBL/GenBank/DDBJ databases">
        <title>Acidithiobacillus sulfuriphilus sp. nov.: an extremely acidophilic sulfur-oxidizing chemolithotroph isolated from a neutral pH environment.</title>
        <authorList>
            <person name="Falagan C."/>
            <person name="Moya-Beltran A."/>
            <person name="Quatrini R."/>
            <person name="Johnson D.B."/>
        </authorList>
    </citation>
    <scope>NUCLEOTIDE SEQUENCE [LARGE SCALE GENOMIC DNA]</scope>
    <source>
        <strain evidence="18">CJ-2</strain>
    </source>
</reference>
<feature type="signal peptide" evidence="16">
    <location>
        <begin position="1"/>
        <end position="30"/>
    </location>
</feature>
<feature type="domain" description="PDZ" evidence="17">
    <location>
        <begin position="277"/>
        <end position="345"/>
    </location>
</feature>
<dbReference type="PANTHER" id="PTHR22939:SF130">
    <property type="entry name" value="PERIPLASMIC SERINE ENDOPROTEASE DEGP-LIKE-RELATED"/>
    <property type="match status" value="1"/>
</dbReference>
<dbReference type="RefSeq" id="WP_123106244.1">
    <property type="nucleotide sequence ID" value="NZ_CP127527.1"/>
</dbReference>
<dbReference type="InterPro" id="IPR036034">
    <property type="entry name" value="PDZ_sf"/>
</dbReference>
<evidence type="ECO:0000256" key="2">
    <source>
        <dbReference type="ARBA" id="ARBA00004418"/>
    </source>
</evidence>
<dbReference type="InterPro" id="IPR001940">
    <property type="entry name" value="Peptidase_S1C"/>
</dbReference>
<comment type="similarity">
    <text evidence="3">Belongs to the peptidase S1C family.</text>
</comment>
<name>A0A3M8QQ56_9PROT</name>
<keyword evidence="8" id="KW-0677">Repeat</keyword>
<dbReference type="PROSITE" id="PS50106">
    <property type="entry name" value="PDZ"/>
    <property type="match status" value="1"/>
</dbReference>
<evidence type="ECO:0000256" key="16">
    <source>
        <dbReference type="SAM" id="SignalP"/>
    </source>
</evidence>
<dbReference type="InterPro" id="IPR009003">
    <property type="entry name" value="Peptidase_S1_PA"/>
</dbReference>
<evidence type="ECO:0000256" key="11">
    <source>
        <dbReference type="ARBA" id="ARBA00022825"/>
    </source>
</evidence>
<comment type="caution">
    <text evidence="18">The sequence shown here is derived from an EMBL/GenBank/DDBJ whole genome shotgun (WGS) entry which is preliminary data.</text>
</comment>
<comment type="catalytic activity">
    <reaction evidence="1">
        <text>Acts on substrates that are at least partially unfolded. The cleavage site P1 residue is normally between a pair of hydrophobic residues, such as Val-|-Val.</text>
        <dbReference type="EC" id="3.4.21.107"/>
    </reaction>
</comment>
<dbReference type="Gene3D" id="2.30.42.10">
    <property type="match status" value="2"/>
</dbReference>
<feature type="active site" description="Charge relay system" evidence="14">
    <location>
        <position position="164"/>
    </location>
</feature>
<dbReference type="Gene3D" id="2.40.10.120">
    <property type="match status" value="1"/>
</dbReference>
<dbReference type="Pfam" id="PF13180">
    <property type="entry name" value="PDZ_2"/>
    <property type="match status" value="1"/>
</dbReference>
<dbReference type="SMART" id="SM00228">
    <property type="entry name" value="PDZ"/>
    <property type="match status" value="2"/>
</dbReference>
<feature type="binding site" evidence="15">
    <location>
        <position position="134"/>
    </location>
    <ligand>
        <name>substrate</name>
    </ligand>
</feature>
<evidence type="ECO:0000256" key="12">
    <source>
        <dbReference type="ARBA" id="ARBA00023016"/>
    </source>
</evidence>
<feature type="active site" description="Charge relay system" evidence="14">
    <location>
        <position position="134"/>
    </location>
</feature>
<evidence type="ECO:0000256" key="7">
    <source>
        <dbReference type="ARBA" id="ARBA00022729"/>
    </source>
</evidence>
<evidence type="ECO:0000256" key="13">
    <source>
        <dbReference type="ARBA" id="ARBA00032850"/>
    </source>
</evidence>
<evidence type="ECO:0000256" key="10">
    <source>
        <dbReference type="ARBA" id="ARBA00022801"/>
    </source>
</evidence>
<evidence type="ECO:0000313" key="18">
    <source>
        <dbReference type="EMBL" id="RNF57801.1"/>
    </source>
</evidence>
<evidence type="ECO:0000256" key="3">
    <source>
        <dbReference type="ARBA" id="ARBA00010541"/>
    </source>
</evidence>
<dbReference type="OrthoDB" id="5288180at2"/>
<dbReference type="InterPro" id="IPR011782">
    <property type="entry name" value="Pept_S1C_Do"/>
</dbReference>
<evidence type="ECO:0000256" key="4">
    <source>
        <dbReference type="ARBA" id="ARBA00013035"/>
    </source>
</evidence>
<dbReference type="Pfam" id="PF13365">
    <property type="entry name" value="Trypsin_2"/>
    <property type="match status" value="1"/>
</dbReference>
<keyword evidence="11" id="KW-0720">Serine protease</keyword>
<protein>
    <recommendedName>
        <fullName evidence="5">Probable periplasmic serine endoprotease DegP-like</fullName>
        <ecNumber evidence="4">3.4.21.107</ecNumber>
    </recommendedName>
    <alternativeName>
        <fullName evidence="13">Protease Do</fullName>
    </alternativeName>
</protein>
<dbReference type="GO" id="GO:0042597">
    <property type="term" value="C:periplasmic space"/>
    <property type="evidence" value="ECO:0007669"/>
    <property type="project" value="UniProtKB-SubCell"/>
</dbReference>
<sequence>MKNLSVTSPYHSVAAITAALALGWASTAAAQTAGTSIALPASSAGQQEKLVTLPDLTPIATHDGAAVVNISSTSIQQVDESQIRNPFPPDSPFYQLFKQLMESQKERHPQPQKVETLGSGFIINANGYIVTAAHVVHGANHIVVTLTNHHAYDAKLIGLSVRYDTAVLKIHAHHLPTVAIGDSKQLQVGQWVLAMGAPFGLYNTLTQGIISTVKRPLPNDPYILFIQTDVPINPGSSGGPLFDMAGRVVGINDQIYTNSGGYMGLSFSVPINTAMRVVHALQNHQALQFGWLGVEMQSMTPDMAQAFRLKEPVGALIASVLPGSPAAQAGLRPGDVIVAFDNHPVYDIGQLPPMVGATRPGSLIPVGILRDGEAKTLEVTIGTQPEKAQRAIGHSTPIPRLAIRVEPLSPPIEKEIKTRPGVLVVTAASGPALEAGITPGMIIEQVAGETIRNPDQLRKIISSLPAATPIPVLVRMEKASVYLVVTLPQPSDQDKPSH</sequence>
<keyword evidence="10" id="KW-0378">Hydrolase</keyword>
<dbReference type="SUPFAM" id="SSF50156">
    <property type="entry name" value="PDZ domain-like"/>
    <property type="match status" value="2"/>
</dbReference>
<feature type="binding site" evidence="15">
    <location>
        <position position="164"/>
    </location>
    <ligand>
        <name>substrate</name>
    </ligand>
</feature>
<feature type="chain" id="PRO_5038355495" description="Probable periplasmic serine endoprotease DegP-like" evidence="16">
    <location>
        <begin position="31"/>
        <end position="498"/>
    </location>
</feature>
<dbReference type="NCBIfam" id="TIGR02037">
    <property type="entry name" value="degP_htrA_DO"/>
    <property type="match status" value="1"/>
</dbReference>
<keyword evidence="9" id="KW-0574">Periplasm</keyword>
<dbReference type="PRINTS" id="PR00834">
    <property type="entry name" value="PROTEASES2C"/>
</dbReference>
<feature type="active site" description="Charge relay system" evidence="14">
    <location>
        <position position="237"/>
    </location>
</feature>
<dbReference type="GO" id="GO:0006508">
    <property type="term" value="P:proteolysis"/>
    <property type="evidence" value="ECO:0007669"/>
    <property type="project" value="UniProtKB-KW"/>
</dbReference>
<dbReference type="AlphaFoldDB" id="A0A3M8QQ56"/>
<keyword evidence="6" id="KW-0645">Protease</keyword>
<proteinExistence type="inferred from homology"/>
<evidence type="ECO:0000256" key="14">
    <source>
        <dbReference type="PIRSR" id="PIRSR611782-1"/>
    </source>
</evidence>
<evidence type="ECO:0000256" key="6">
    <source>
        <dbReference type="ARBA" id="ARBA00022670"/>
    </source>
</evidence>
<gene>
    <name evidence="18" type="ORF">EC580_14355</name>
</gene>
<dbReference type="PANTHER" id="PTHR22939">
    <property type="entry name" value="SERINE PROTEASE FAMILY S1C HTRA-RELATED"/>
    <property type="match status" value="1"/>
</dbReference>
<comment type="subcellular location">
    <subcellularLocation>
        <location evidence="2">Periplasm</location>
    </subcellularLocation>
</comment>
<evidence type="ECO:0000259" key="17">
    <source>
        <dbReference type="PROSITE" id="PS50106"/>
    </source>
</evidence>
<keyword evidence="7 16" id="KW-0732">Signal</keyword>
<keyword evidence="12" id="KW-0346">Stress response</keyword>
<dbReference type="GO" id="GO:0004252">
    <property type="term" value="F:serine-type endopeptidase activity"/>
    <property type="evidence" value="ECO:0007669"/>
    <property type="project" value="InterPro"/>
</dbReference>
<feature type="binding site" evidence="15">
    <location>
        <begin position="235"/>
        <end position="237"/>
    </location>
    <ligand>
        <name>substrate</name>
    </ligand>
</feature>
<evidence type="ECO:0000256" key="15">
    <source>
        <dbReference type="PIRSR" id="PIRSR611782-2"/>
    </source>
</evidence>
<dbReference type="CDD" id="cd10839">
    <property type="entry name" value="cpPDZ1_DegP-like"/>
    <property type="match status" value="1"/>
</dbReference>
<organism evidence="18">
    <name type="scientific">Acidithiobacillus sulfuriphilus</name>
    <dbReference type="NCBI Taxonomy" id="1867749"/>
    <lineage>
        <taxon>Bacteria</taxon>
        <taxon>Pseudomonadati</taxon>
        <taxon>Pseudomonadota</taxon>
        <taxon>Acidithiobacillia</taxon>
        <taxon>Acidithiobacillales</taxon>
        <taxon>Acidithiobacillaceae</taxon>
        <taxon>Acidithiobacillus</taxon>
    </lineage>
</organism>